<dbReference type="OrthoDB" id="561385at2"/>
<dbReference type="RefSeq" id="WP_039716685.1">
    <property type="nucleotide sequence ID" value="NZ_JTJC03000002.1"/>
</dbReference>
<gene>
    <name evidence="11" type="ORF">QH73_0009040</name>
</gene>
<evidence type="ECO:0000256" key="3">
    <source>
        <dbReference type="ARBA" id="ARBA00022679"/>
    </source>
</evidence>
<dbReference type="Pfam" id="PF01909">
    <property type="entry name" value="NTP_transf_2"/>
    <property type="match status" value="1"/>
</dbReference>
<keyword evidence="7" id="KW-0067">ATP-binding</keyword>
<evidence type="ECO:0000256" key="8">
    <source>
        <dbReference type="ARBA" id="ARBA00022842"/>
    </source>
</evidence>
<keyword evidence="2" id="KW-1277">Toxin-antitoxin system</keyword>
<evidence type="ECO:0000256" key="1">
    <source>
        <dbReference type="ARBA" id="ARBA00001946"/>
    </source>
</evidence>
<feature type="domain" description="Polymerase nucleotidyl transferase" evidence="10">
    <location>
        <begin position="14"/>
        <end position="83"/>
    </location>
</feature>
<comment type="similarity">
    <text evidence="9">Belongs to the MntA antitoxin family.</text>
</comment>
<dbReference type="EMBL" id="JTJC03000002">
    <property type="protein sequence ID" value="NHC34804.1"/>
    <property type="molecule type" value="Genomic_DNA"/>
</dbReference>
<reference evidence="11 12" key="1">
    <citation type="journal article" date="2015" name="Genome Announc.">
        <title>Draft Genome Sequence of the Terrestrial Cyanobacterium Scytonema millei VB511283, Isolated from Eastern India.</title>
        <authorList>
            <person name="Sen D."/>
            <person name="Chandrababunaidu M.M."/>
            <person name="Singh D."/>
            <person name="Sanghi N."/>
            <person name="Ghorai A."/>
            <person name="Mishra G.P."/>
            <person name="Madduluri M."/>
            <person name="Adhikary S.P."/>
            <person name="Tripathy S."/>
        </authorList>
    </citation>
    <scope>NUCLEOTIDE SEQUENCE [LARGE SCALE GENOMIC DNA]</scope>
    <source>
        <strain evidence="11 12">VB511283</strain>
    </source>
</reference>
<dbReference type="SUPFAM" id="SSF81301">
    <property type="entry name" value="Nucleotidyltransferase"/>
    <property type="match status" value="1"/>
</dbReference>
<name>A0A9X5E5X8_9CYAN</name>
<keyword evidence="4" id="KW-0548">Nucleotidyltransferase</keyword>
<keyword evidence="12" id="KW-1185">Reference proteome</keyword>
<dbReference type="PANTHER" id="PTHR33571">
    <property type="entry name" value="SSL8005 PROTEIN"/>
    <property type="match status" value="1"/>
</dbReference>
<dbReference type="InterPro" id="IPR043519">
    <property type="entry name" value="NT_sf"/>
</dbReference>
<evidence type="ECO:0000256" key="4">
    <source>
        <dbReference type="ARBA" id="ARBA00022695"/>
    </source>
</evidence>
<evidence type="ECO:0000256" key="7">
    <source>
        <dbReference type="ARBA" id="ARBA00022840"/>
    </source>
</evidence>
<evidence type="ECO:0000256" key="2">
    <source>
        <dbReference type="ARBA" id="ARBA00022649"/>
    </source>
</evidence>
<organism evidence="11 12">
    <name type="scientific">Scytonema millei VB511283</name>
    <dbReference type="NCBI Taxonomy" id="1245923"/>
    <lineage>
        <taxon>Bacteria</taxon>
        <taxon>Bacillati</taxon>
        <taxon>Cyanobacteriota</taxon>
        <taxon>Cyanophyceae</taxon>
        <taxon>Nostocales</taxon>
        <taxon>Scytonemataceae</taxon>
        <taxon>Scytonema</taxon>
    </lineage>
</organism>
<comment type="cofactor">
    <cofactor evidence="1">
        <name>Mg(2+)</name>
        <dbReference type="ChEBI" id="CHEBI:18420"/>
    </cofactor>
</comment>
<evidence type="ECO:0000313" key="11">
    <source>
        <dbReference type="EMBL" id="NHC34804.1"/>
    </source>
</evidence>
<dbReference type="AlphaFoldDB" id="A0A9X5E5X8"/>
<dbReference type="PANTHER" id="PTHR33571:SF12">
    <property type="entry name" value="BSL3053 PROTEIN"/>
    <property type="match status" value="1"/>
</dbReference>
<evidence type="ECO:0000256" key="5">
    <source>
        <dbReference type="ARBA" id="ARBA00022723"/>
    </source>
</evidence>
<sequence length="85" mass="9670">MYFTRERAIALCYNVRVFGSVARGEALENSDIDLLINVAENHSRWFPGDLLADLEDLLGYKVDIVIENGLHQLIREQVLQEAVPL</sequence>
<evidence type="ECO:0000256" key="9">
    <source>
        <dbReference type="ARBA" id="ARBA00038276"/>
    </source>
</evidence>
<keyword evidence="6" id="KW-0547">Nucleotide-binding</keyword>
<keyword evidence="3" id="KW-0808">Transferase</keyword>
<dbReference type="GO" id="GO:0016779">
    <property type="term" value="F:nucleotidyltransferase activity"/>
    <property type="evidence" value="ECO:0007669"/>
    <property type="project" value="UniProtKB-KW"/>
</dbReference>
<comment type="caution">
    <text evidence="11">The sequence shown here is derived from an EMBL/GenBank/DDBJ whole genome shotgun (WGS) entry which is preliminary data.</text>
</comment>
<dbReference type="InterPro" id="IPR002934">
    <property type="entry name" value="Polymerase_NTP_transf_dom"/>
</dbReference>
<dbReference type="GO" id="GO:0005524">
    <property type="term" value="F:ATP binding"/>
    <property type="evidence" value="ECO:0007669"/>
    <property type="project" value="UniProtKB-KW"/>
</dbReference>
<protein>
    <submittedName>
        <fullName evidence="11">DNA polymerase subunit beta</fullName>
    </submittedName>
</protein>
<proteinExistence type="inferred from homology"/>
<accession>A0A9X5E5X8</accession>
<evidence type="ECO:0000259" key="10">
    <source>
        <dbReference type="Pfam" id="PF01909"/>
    </source>
</evidence>
<dbReference type="GO" id="GO:0046872">
    <property type="term" value="F:metal ion binding"/>
    <property type="evidence" value="ECO:0007669"/>
    <property type="project" value="UniProtKB-KW"/>
</dbReference>
<dbReference type="Gene3D" id="3.30.460.10">
    <property type="entry name" value="Beta Polymerase, domain 2"/>
    <property type="match status" value="1"/>
</dbReference>
<keyword evidence="8" id="KW-0460">Magnesium</keyword>
<keyword evidence="5" id="KW-0479">Metal-binding</keyword>
<evidence type="ECO:0000256" key="6">
    <source>
        <dbReference type="ARBA" id="ARBA00022741"/>
    </source>
</evidence>
<evidence type="ECO:0000313" key="12">
    <source>
        <dbReference type="Proteomes" id="UP000031532"/>
    </source>
</evidence>
<dbReference type="Proteomes" id="UP000031532">
    <property type="component" value="Unassembled WGS sequence"/>
</dbReference>
<dbReference type="InterPro" id="IPR052038">
    <property type="entry name" value="Type-VII_TA_antitoxin"/>
</dbReference>
<dbReference type="CDD" id="cd05403">
    <property type="entry name" value="NT_KNTase_like"/>
    <property type="match status" value="1"/>
</dbReference>